<proteinExistence type="predicted"/>
<organism evidence="2 3">
    <name type="scientific">Lutispora thermophila DSM 19022</name>
    <dbReference type="NCBI Taxonomy" id="1122184"/>
    <lineage>
        <taxon>Bacteria</taxon>
        <taxon>Bacillati</taxon>
        <taxon>Bacillota</taxon>
        <taxon>Clostridia</taxon>
        <taxon>Lutisporales</taxon>
        <taxon>Lutisporaceae</taxon>
        <taxon>Lutispora</taxon>
    </lineage>
</organism>
<dbReference type="STRING" id="1122184.SAMN02745176_00744"/>
<keyword evidence="2" id="KW-0946">Virion</keyword>
<dbReference type="InterPro" id="IPR016571">
    <property type="entry name" value="Spore_coat_assembly_CotJB"/>
</dbReference>
<sequence length="90" mass="10801">MKISKDRLELLKEIMALDFSLIELNLYLDTHPEDEKALMVFKQYSCKSRELKEKYENQFGPLTASNGANREWKWIEDPWPWEIDYEMGGR</sequence>
<evidence type="ECO:0000313" key="3">
    <source>
        <dbReference type="Proteomes" id="UP000184442"/>
    </source>
</evidence>
<dbReference type="Proteomes" id="UP000184442">
    <property type="component" value="Unassembled WGS sequence"/>
</dbReference>
<dbReference type="RefSeq" id="WP_073024672.1">
    <property type="nucleotide sequence ID" value="NZ_FQZS01000005.1"/>
</dbReference>
<dbReference type="Pfam" id="PF12652">
    <property type="entry name" value="CotJB"/>
    <property type="match status" value="1"/>
</dbReference>
<dbReference type="InterPro" id="IPR024207">
    <property type="entry name" value="CotJB_dom"/>
</dbReference>
<name>A0A1M6CEX6_9FIRM</name>
<keyword evidence="2" id="KW-0167">Capsid protein</keyword>
<evidence type="ECO:0000313" key="2">
    <source>
        <dbReference type="EMBL" id="SHI59569.1"/>
    </source>
</evidence>
<protein>
    <submittedName>
        <fullName evidence="2">Spore coat protein JB</fullName>
    </submittedName>
</protein>
<accession>A0A1M6CEX6</accession>
<evidence type="ECO:0000259" key="1">
    <source>
        <dbReference type="Pfam" id="PF12652"/>
    </source>
</evidence>
<dbReference type="AlphaFoldDB" id="A0A1M6CEX6"/>
<dbReference type="EMBL" id="FQZS01000005">
    <property type="protein sequence ID" value="SHI59569.1"/>
    <property type="molecule type" value="Genomic_DNA"/>
</dbReference>
<reference evidence="2 3" key="1">
    <citation type="submission" date="2016-11" db="EMBL/GenBank/DDBJ databases">
        <authorList>
            <person name="Jaros S."/>
            <person name="Januszkiewicz K."/>
            <person name="Wedrychowicz H."/>
        </authorList>
    </citation>
    <scope>NUCLEOTIDE SEQUENCE [LARGE SCALE GENOMIC DNA]</scope>
    <source>
        <strain evidence="2 3">DSM 19022</strain>
    </source>
</reference>
<keyword evidence="3" id="KW-1185">Reference proteome</keyword>
<feature type="domain" description="Protein CotJB" evidence="1">
    <location>
        <begin position="9"/>
        <end position="82"/>
    </location>
</feature>
<dbReference type="PIRSF" id="PIRSF010606">
    <property type="entry name" value="Spore_coat_CotJB"/>
    <property type="match status" value="1"/>
</dbReference>
<gene>
    <name evidence="2" type="ORF">SAMN02745176_00744</name>
</gene>